<dbReference type="EMBL" id="VSSQ01004871">
    <property type="protein sequence ID" value="MPM26957.1"/>
    <property type="molecule type" value="Genomic_DNA"/>
</dbReference>
<gene>
    <name evidence="1" type="ORF">SDC9_73462</name>
</gene>
<comment type="caution">
    <text evidence="1">The sequence shown here is derived from an EMBL/GenBank/DDBJ whole genome shotgun (WGS) entry which is preliminary data.</text>
</comment>
<evidence type="ECO:0000313" key="1">
    <source>
        <dbReference type="EMBL" id="MPM26957.1"/>
    </source>
</evidence>
<organism evidence="1">
    <name type="scientific">bioreactor metagenome</name>
    <dbReference type="NCBI Taxonomy" id="1076179"/>
    <lineage>
        <taxon>unclassified sequences</taxon>
        <taxon>metagenomes</taxon>
        <taxon>ecological metagenomes</taxon>
    </lineage>
</organism>
<dbReference type="AlphaFoldDB" id="A0A644YFD0"/>
<name>A0A644YFD0_9ZZZZ</name>
<proteinExistence type="predicted"/>
<protein>
    <submittedName>
        <fullName evidence="1">Uncharacterized protein</fullName>
    </submittedName>
</protein>
<reference evidence="1" key="1">
    <citation type="submission" date="2019-08" db="EMBL/GenBank/DDBJ databases">
        <authorList>
            <person name="Kucharzyk K."/>
            <person name="Murdoch R.W."/>
            <person name="Higgins S."/>
            <person name="Loffler F."/>
        </authorList>
    </citation>
    <scope>NUCLEOTIDE SEQUENCE</scope>
</reference>
<accession>A0A644YFD0</accession>
<sequence>MEDGKFVIEGHHEQVNTISDSLAKRFLENGMPQAVIERLRRKEAQIA</sequence>